<keyword evidence="3" id="KW-1185">Reference proteome</keyword>
<reference evidence="2 3" key="1">
    <citation type="submission" date="2016-10" db="EMBL/GenBank/DDBJ databases">
        <title>The Draft Genome Sequence of Actinokineospora bangkokensis 44EHWT reveals the biosynthetic pathway of antifungal compounds Thailandins with unusual extender unit butylmalonyl-CoA.</title>
        <authorList>
            <person name="Greule A."/>
            <person name="Intra B."/>
            <person name="Flemming S."/>
            <person name="Rommel M.G."/>
            <person name="Panbangred W."/>
            <person name="Bechthold A."/>
        </authorList>
    </citation>
    <scope>NUCLEOTIDE SEQUENCE [LARGE SCALE GENOMIC DNA]</scope>
    <source>
        <strain evidence="2 3">44EHW</strain>
    </source>
</reference>
<dbReference type="EMBL" id="MKQR01000009">
    <property type="protein sequence ID" value="OLR93787.1"/>
    <property type="molecule type" value="Genomic_DNA"/>
</dbReference>
<name>A0A1Q9LP03_9PSEU</name>
<protein>
    <submittedName>
        <fullName evidence="2">Uncharacterized protein</fullName>
    </submittedName>
</protein>
<keyword evidence="1" id="KW-1133">Transmembrane helix</keyword>
<keyword evidence="1" id="KW-0472">Membrane</keyword>
<gene>
    <name evidence="2" type="ORF">BJP25_16225</name>
</gene>
<organism evidence="2 3">
    <name type="scientific">Actinokineospora bangkokensis</name>
    <dbReference type="NCBI Taxonomy" id="1193682"/>
    <lineage>
        <taxon>Bacteria</taxon>
        <taxon>Bacillati</taxon>
        <taxon>Actinomycetota</taxon>
        <taxon>Actinomycetes</taxon>
        <taxon>Pseudonocardiales</taxon>
        <taxon>Pseudonocardiaceae</taxon>
        <taxon>Actinokineospora</taxon>
    </lineage>
</organism>
<keyword evidence="1" id="KW-0812">Transmembrane</keyword>
<sequence>MASKSKSTRIIALVVGVFLLIGGIAGLVAQDALAASKVGAAIAVLAGLVFLRISAKANA</sequence>
<evidence type="ECO:0000256" key="1">
    <source>
        <dbReference type="SAM" id="Phobius"/>
    </source>
</evidence>
<evidence type="ECO:0000313" key="3">
    <source>
        <dbReference type="Proteomes" id="UP000186040"/>
    </source>
</evidence>
<dbReference type="Proteomes" id="UP000186040">
    <property type="component" value="Unassembled WGS sequence"/>
</dbReference>
<dbReference type="RefSeq" id="WP_075974687.1">
    <property type="nucleotide sequence ID" value="NZ_MKQR01000009.1"/>
</dbReference>
<feature type="transmembrane region" description="Helical" evidence="1">
    <location>
        <begin position="39"/>
        <end position="55"/>
    </location>
</feature>
<proteinExistence type="predicted"/>
<evidence type="ECO:0000313" key="2">
    <source>
        <dbReference type="EMBL" id="OLR93787.1"/>
    </source>
</evidence>
<accession>A0A1Q9LP03</accession>
<comment type="caution">
    <text evidence="2">The sequence shown here is derived from an EMBL/GenBank/DDBJ whole genome shotgun (WGS) entry which is preliminary data.</text>
</comment>
<dbReference type="AlphaFoldDB" id="A0A1Q9LP03"/>